<evidence type="ECO:0000259" key="1">
    <source>
        <dbReference type="Pfam" id="PF00149"/>
    </source>
</evidence>
<name>A0A401ZNG0_9CHLR</name>
<dbReference type="InterPro" id="IPR029052">
    <property type="entry name" value="Metallo-depent_PP-like"/>
</dbReference>
<gene>
    <name evidence="2" type="ORF">KDAU_56250</name>
</gene>
<dbReference type="InterPro" id="IPR004843">
    <property type="entry name" value="Calcineurin-like_PHP"/>
</dbReference>
<evidence type="ECO:0000313" key="3">
    <source>
        <dbReference type="Proteomes" id="UP000287224"/>
    </source>
</evidence>
<proteinExistence type="predicted"/>
<reference evidence="3" key="1">
    <citation type="submission" date="2018-12" db="EMBL/GenBank/DDBJ databases">
        <title>Tengunoibacter tsumagoiensis gen. nov., sp. nov., Dictyobacter kobayashii sp. nov., D. alpinus sp. nov., and D. joshuensis sp. nov. and description of Dictyobacteraceae fam. nov. within the order Ktedonobacterales isolated from Tengu-no-mugimeshi.</title>
        <authorList>
            <person name="Wang C.M."/>
            <person name="Zheng Y."/>
            <person name="Sakai Y."/>
            <person name="Toyoda A."/>
            <person name="Minakuchi Y."/>
            <person name="Abe K."/>
            <person name="Yokota A."/>
            <person name="Yabe S."/>
        </authorList>
    </citation>
    <scope>NUCLEOTIDE SEQUENCE [LARGE SCALE GENOMIC DNA]</scope>
    <source>
        <strain evidence="3">S-27</strain>
    </source>
</reference>
<dbReference type="GO" id="GO:0016787">
    <property type="term" value="F:hydrolase activity"/>
    <property type="evidence" value="ECO:0007669"/>
    <property type="project" value="InterPro"/>
</dbReference>
<protein>
    <recommendedName>
        <fullName evidence="1">Calcineurin-like phosphoesterase domain-containing protein</fullName>
    </recommendedName>
</protein>
<dbReference type="RefSeq" id="WP_126600756.1">
    <property type="nucleotide sequence ID" value="NZ_BIFQ01000002.1"/>
</dbReference>
<dbReference type="SUPFAM" id="SSF56300">
    <property type="entry name" value="Metallo-dependent phosphatases"/>
    <property type="match status" value="1"/>
</dbReference>
<dbReference type="EMBL" id="BIFQ01000002">
    <property type="protein sequence ID" value="GCE08296.1"/>
    <property type="molecule type" value="Genomic_DNA"/>
</dbReference>
<organism evidence="2 3">
    <name type="scientific">Dictyobacter aurantiacus</name>
    <dbReference type="NCBI Taxonomy" id="1936993"/>
    <lineage>
        <taxon>Bacteria</taxon>
        <taxon>Bacillati</taxon>
        <taxon>Chloroflexota</taxon>
        <taxon>Ktedonobacteria</taxon>
        <taxon>Ktedonobacterales</taxon>
        <taxon>Dictyobacteraceae</taxon>
        <taxon>Dictyobacter</taxon>
    </lineage>
</organism>
<accession>A0A401ZNG0</accession>
<keyword evidence="3" id="KW-1185">Reference proteome</keyword>
<dbReference type="Gene3D" id="3.60.21.10">
    <property type="match status" value="1"/>
</dbReference>
<sequence>MKIAFFGDIHGQVYHLLAAVLTWQKRSDSALDMVIQVGDFGVEHLEKMIQNRDVFLRYIANNPAQFDFLRILYAQEHLAARLKEIRQQIQSPLYFVRGDHDDAAWLRQLSQNSREQTIPIDAFDLFHYIPDGTILNCGSVKLACFGGVEHPGRGKEGTEHDPTALTTLLASKSDKVDVLITHEPLYGCSTGFYGQTQGSTQVSKLIEALQPRYHVAGHLHTMIGPQQYGSTTSLGLNKLGGLSRPRQCETLPTLRQGTMALLDTATATLEFVTGDWLAGFNQECERIVESLASCLH</sequence>
<evidence type="ECO:0000313" key="2">
    <source>
        <dbReference type="EMBL" id="GCE08296.1"/>
    </source>
</evidence>
<dbReference type="Proteomes" id="UP000287224">
    <property type="component" value="Unassembled WGS sequence"/>
</dbReference>
<dbReference type="OrthoDB" id="9783591at2"/>
<feature type="domain" description="Calcineurin-like phosphoesterase" evidence="1">
    <location>
        <begin position="1"/>
        <end position="221"/>
    </location>
</feature>
<dbReference type="AlphaFoldDB" id="A0A401ZNG0"/>
<comment type="caution">
    <text evidence="2">The sequence shown here is derived from an EMBL/GenBank/DDBJ whole genome shotgun (WGS) entry which is preliminary data.</text>
</comment>
<dbReference type="Pfam" id="PF00149">
    <property type="entry name" value="Metallophos"/>
    <property type="match status" value="1"/>
</dbReference>